<evidence type="ECO:0008006" key="4">
    <source>
        <dbReference type="Google" id="ProtNLM"/>
    </source>
</evidence>
<comment type="caution">
    <text evidence="2">The sequence shown here is derived from an EMBL/GenBank/DDBJ whole genome shotgun (WGS) entry which is preliminary data.</text>
</comment>
<protein>
    <recommendedName>
        <fullName evidence="4">LEA14-like dessication related protein</fullName>
    </recommendedName>
</protein>
<name>A0A7X0H999_9BACT</name>
<reference evidence="2 3" key="1">
    <citation type="submission" date="2020-08" db="EMBL/GenBank/DDBJ databases">
        <title>Genomic Encyclopedia of Type Strains, Phase IV (KMG-IV): sequencing the most valuable type-strain genomes for metagenomic binning, comparative biology and taxonomic classification.</title>
        <authorList>
            <person name="Goeker M."/>
        </authorList>
    </citation>
    <scope>NUCLEOTIDE SEQUENCE [LARGE SCALE GENOMIC DNA]</scope>
    <source>
        <strain evidence="2 3">DSM 103725</strain>
    </source>
</reference>
<dbReference type="RefSeq" id="WP_184679097.1">
    <property type="nucleotide sequence ID" value="NZ_JACHGY010000001.1"/>
</dbReference>
<gene>
    <name evidence="2" type="ORF">HNQ40_003450</name>
</gene>
<proteinExistence type="predicted"/>
<dbReference type="Proteomes" id="UP000541810">
    <property type="component" value="Unassembled WGS sequence"/>
</dbReference>
<organism evidence="2 3">
    <name type="scientific">Algisphaera agarilytica</name>
    <dbReference type="NCBI Taxonomy" id="1385975"/>
    <lineage>
        <taxon>Bacteria</taxon>
        <taxon>Pseudomonadati</taxon>
        <taxon>Planctomycetota</taxon>
        <taxon>Phycisphaerae</taxon>
        <taxon>Phycisphaerales</taxon>
        <taxon>Phycisphaeraceae</taxon>
        <taxon>Algisphaera</taxon>
    </lineage>
</organism>
<sequence>MRFVAVIVICVAGLTGCISAVPPSLEVVGAELTQESPQGARVEVAVVMSNPNDVAIQLPEASYTLSVADAGSYAYVEIPARVLGPKGVQAIRLPAAIQTDGQALSGKSWEINGSVTYSPENYLRSFLTETGIPLPLVLFSGKGVLE</sequence>
<keyword evidence="3" id="KW-1185">Reference proteome</keyword>
<evidence type="ECO:0000313" key="2">
    <source>
        <dbReference type="EMBL" id="MBB6431644.1"/>
    </source>
</evidence>
<feature type="chain" id="PRO_5030518705" description="LEA14-like dessication related protein" evidence="1">
    <location>
        <begin position="21"/>
        <end position="146"/>
    </location>
</feature>
<dbReference type="PROSITE" id="PS51257">
    <property type="entry name" value="PROKAR_LIPOPROTEIN"/>
    <property type="match status" value="1"/>
</dbReference>
<evidence type="ECO:0000313" key="3">
    <source>
        <dbReference type="Proteomes" id="UP000541810"/>
    </source>
</evidence>
<evidence type="ECO:0000256" key="1">
    <source>
        <dbReference type="SAM" id="SignalP"/>
    </source>
</evidence>
<accession>A0A7X0H999</accession>
<dbReference type="AlphaFoldDB" id="A0A7X0H999"/>
<dbReference type="Gene3D" id="2.60.40.1820">
    <property type="match status" value="1"/>
</dbReference>
<dbReference type="SUPFAM" id="SSF117070">
    <property type="entry name" value="LEA14-like"/>
    <property type="match status" value="1"/>
</dbReference>
<dbReference type="EMBL" id="JACHGY010000001">
    <property type="protein sequence ID" value="MBB6431644.1"/>
    <property type="molecule type" value="Genomic_DNA"/>
</dbReference>
<keyword evidence="1" id="KW-0732">Signal</keyword>
<feature type="signal peptide" evidence="1">
    <location>
        <begin position="1"/>
        <end position="20"/>
    </location>
</feature>